<feature type="compositionally biased region" description="Polar residues" evidence="1">
    <location>
        <begin position="7"/>
        <end position="28"/>
    </location>
</feature>
<sequence length="90" mass="9623">MVKAVTQPVSTDAPLSTYQDPRSTGSSVATLTQQLPTNYFCPPLTSSLRAQLRREGSSLPLGSLCLFPPSTTATSTFSRDSQRHSSYPSG</sequence>
<dbReference type="EMBL" id="VSRR010002335">
    <property type="protein sequence ID" value="MPC30902.1"/>
    <property type="molecule type" value="Genomic_DNA"/>
</dbReference>
<comment type="caution">
    <text evidence="2">The sequence shown here is derived from an EMBL/GenBank/DDBJ whole genome shotgun (WGS) entry which is preliminary data.</text>
</comment>
<keyword evidence="3" id="KW-1185">Reference proteome</keyword>
<evidence type="ECO:0000256" key="1">
    <source>
        <dbReference type="SAM" id="MobiDB-lite"/>
    </source>
</evidence>
<dbReference type="AlphaFoldDB" id="A0A5B7E9Z5"/>
<protein>
    <submittedName>
        <fullName evidence="2">Uncharacterized protein</fullName>
    </submittedName>
</protein>
<feature type="region of interest" description="Disordered" evidence="1">
    <location>
        <begin position="1"/>
        <end position="28"/>
    </location>
</feature>
<reference evidence="2 3" key="1">
    <citation type="submission" date="2019-05" db="EMBL/GenBank/DDBJ databases">
        <title>Another draft genome of Portunus trituberculatus and its Hox gene families provides insights of decapod evolution.</title>
        <authorList>
            <person name="Jeong J.-H."/>
            <person name="Song I."/>
            <person name="Kim S."/>
            <person name="Choi T."/>
            <person name="Kim D."/>
            <person name="Ryu S."/>
            <person name="Kim W."/>
        </authorList>
    </citation>
    <scope>NUCLEOTIDE SEQUENCE [LARGE SCALE GENOMIC DNA]</scope>
    <source>
        <tissue evidence="2">Muscle</tissue>
    </source>
</reference>
<accession>A0A5B7E9Z5</accession>
<proteinExistence type="predicted"/>
<name>A0A5B7E9Z5_PORTR</name>
<evidence type="ECO:0000313" key="3">
    <source>
        <dbReference type="Proteomes" id="UP000324222"/>
    </source>
</evidence>
<gene>
    <name evidence="2" type="ORF">E2C01_024174</name>
</gene>
<dbReference type="Proteomes" id="UP000324222">
    <property type="component" value="Unassembled WGS sequence"/>
</dbReference>
<organism evidence="2 3">
    <name type="scientific">Portunus trituberculatus</name>
    <name type="common">Swimming crab</name>
    <name type="synonym">Neptunus trituberculatus</name>
    <dbReference type="NCBI Taxonomy" id="210409"/>
    <lineage>
        <taxon>Eukaryota</taxon>
        <taxon>Metazoa</taxon>
        <taxon>Ecdysozoa</taxon>
        <taxon>Arthropoda</taxon>
        <taxon>Crustacea</taxon>
        <taxon>Multicrustacea</taxon>
        <taxon>Malacostraca</taxon>
        <taxon>Eumalacostraca</taxon>
        <taxon>Eucarida</taxon>
        <taxon>Decapoda</taxon>
        <taxon>Pleocyemata</taxon>
        <taxon>Brachyura</taxon>
        <taxon>Eubrachyura</taxon>
        <taxon>Portunoidea</taxon>
        <taxon>Portunidae</taxon>
        <taxon>Portuninae</taxon>
        <taxon>Portunus</taxon>
    </lineage>
</organism>
<evidence type="ECO:0000313" key="2">
    <source>
        <dbReference type="EMBL" id="MPC30902.1"/>
    </source>
</evidence>